<dbReference type="EMBL" id="CP039704">
    <property type="protein sequence ID" value="QCI79579.1"/>
    <property type="molecule type" value="Genomic_DNA"/>
</dbReference>
<evidence type="ECO:0000313" key="4">
    <source>
        <dbReference type="Proteomes" id="UP000298714"/>
    </source>
</evidence>
<feature type="compositionally biased region" description="Pro residues" evidence="1">
    <location>
        <begin position="52"/>
        <end position="63"/>
    </location>
</feature>
<dbReference type="AlphaFoldDB" id="A0A4D7BVQ0"/>
<evidence type="ECO:0000256" key="2">
    <source>
        <dbReference type="SAM" id="SignalP"/>
    </source>
</evidence>
<evidence type="ECO:0000256" key="1">
    <source>
        <dbReference type="SAM" id="MobiDB-lite"/>
    </source>
</evidence>
<feature type="region of interest" description="Disordered" evidence="1">
    <location>
        <begin position="40"/>
        <end position="65"/>
    </location>
</feature>
<keyword evidence="2" id="KW-0732">Signal</keyword>
<feature type="chain" id="PRO_5020389868" evidence="2">
    <location>
        <begin position="37"/>
        <end position="113"/>
    </location>
</feature>
<reference evidence="4" key="1">
    <citation type="submission" date="2019-04" db="EMBL/GenBank/DDBJ databases">
        <title>Complete genome sequence of Sphingomonas sp. W1-2-3.</title>
        <authorList>
            <person name="Im W.T."/>
        </authorList>
    </citation>
    <scope>NUCLEOTIDE SEQUENCE [LARGE SCALE GENOMIC DNA]</scope>
    <source>
        <strain evidence="4">W1-2-3</strain>
    </source>
</reference>
<protein>
    <submittedName>
        <fullName evidence="3">Uncharacterized protein</fullName>
    </submittedName>
</protein>
<gene>
    <name evidence="3" type="ORF">E6W36_08605</name>
</gene>
<proteinExistence type="predicted"/>
<dbReference type="Proteomes" id="UP000298714">
    <property type="component" value="Chromosome"/>
</dbReference>
<keyword evidence="4" id="KW-1185">Reference proteome</keyword>
<sequence>MASNPATRFQTYLQARRRRRRLEAGPLMLFSPLLLAACGGGEAGPSGNPAAPANPSPPAPPAAPTAVADTLAVTPGAGTQTGNVLTNDTGATLAVSAVSIAGGSGGGSRRHLP</sequence>
<accession>A0A4D7BVQ0</accession>
<organism evidence="3 4">
    <name type="scientific">Hankyongella ginsenosidimutans</name>
    <dbReference type="NCBI Taxonomy" id="1763828"/>
    <lineage>
        <taxon>Bacteria</taxon>
        <taxon>Pseudomonadati</taxon>
        <taxon>Pseudomonadota</taxon>
        <taxon>Alphaproteobacteria</taxon>
        <taxon>Sphingomonadales</taxon>
        <taxon>Sphingomonadaceae</taxon>
        <taxon>Hankyongella</taxon>
    </lineage>
</organism>
<name>A0A4D7BVQ0_9SPHN</name>
<dbReference type="RefSeq" id="WP_222872384.1">
    <property type="nucleotide sequence ID" value="NZ_CP039704.1"/>
</dbReference>
<feature type="signal peptide" evidence="2">
    <location>
        <begin position="1"/>
        <end position="36"/>
    </location>
</feature>
<evidence type="ECO:0000313" key="3">
    <source>
        <dbReference type="EMBL" id="QCI79579.1"/>
    </source>
</evidence>
<dbReference type="KEGG" id="hgn:E6W36_08605"/>